<dbReference type="Pfam" id="PF02594">
    <property type="entry name" value="DUF167"/>
    <property type="match status" value="1"/>
</dbReference>
<sequence length="187" mass="19685">MRATGRCLRHMFPCLVQMQPGSYLLTVHAKPGARASAFTPPLSPTATVADLRIAAPPVDGQANEELLRYLDELVERGLRAMAMNHEEYVKGTCYAAVVAADAAASAAAPTTPLESGSGGVRKKAAAKKASSTGAAPAATTASTRNALPTRLEIRLVRGSSSREKTLLLLCPCTRAQLAAVLERESRE</sequence>
<reference evidence="3 4" key="1">
    <citation type="journal article" date="2021" name="MBio">
        <title>A New Model Trypanosomatid, Novymonas esmeraldas: Genomic Perception of Its 'Candidatus Pandoraea novymonadis' Endosymbiont.</title>
        <authorList>
            <person name="Zakharova A."/>
            <person name="Saura A."/>
            <person name="Butenko A."/>
            <person name="Podesvova L."/>
            <person name="Warmusova S."/>
            <person name="Kostygov A.Y."/>
            <person name="Nenarokova A."/>
            <person name="Lukes J."/>
            <person name="Opperdoes F.R."/>
            <person name="Yurchenko V."/>
        </authorList>
    </citation>
    <scope>NUCLEOTIDE SEQUENCE [LARGE SCALE GENOMIC DNA]</scope>
    <source>
        <strain evidence="3 4">E262AT.01</strain>
    </source>
</reference>
<comment type="similarity">
    <text evidence="1">Belongs to the UPF0235 family.</text>
</comment>
<dbReference type="EMBL" id="JAECZO010000008">
    <property type="protein sequence ID" value="KAK7200822.1"/>
    <property type="molecule type" value="Genomic_DNA"/>
</dbReference>
<dbReference type="PANTHER" id="PTHR13420:SF7">
    <property type="entry name" value="UPF0235 PROTEIN C15ORF40"/>
    <property type="match status" value="1"/>
</dbReference>
<protein>
    <submittedName>
        <fullName evidence="3">ACR, YggU family</fullName>
    </submittedName>
</protein>
<evidence type="ECO:0000256" key="1">
    <source>
        <dbReference type="ARBA" id="ARBA00010364"/>
    </source>
</evidence>
<accession>A0AAW0F2P1</accession>
<keyword evidence="4" id="KW-1185">Reference proteome</keyword>
<dbReference type="SUPFAM" id="SSF69786">
    <property type="entry name" value="YggU-like"/>
    <property type="match status" value="1"/>
</dbReference>
<dbReference type="InterPro" id="IPR003746">
    <property type="entry name" value="DUF167"/>
</dbReference>
<evidence type="ECO:0000313" key="3">
    <source>
        <dbReference type="EMBL" id="KAK7200822.1"/>
    </source>
</evidence>
<proteinExistence type="inferred from homology"/>
<feature type="compositionally biased region" description="Low complexity" evidence="2">
    <location>
        <begin position="127"/>
        <end position="143"/>
    </location>
</feature>
<dbReference type="GO" id="GO:0005737">
    <property type="term" value="C:cytoplasm"/>
    <property type="evidence" value="ECO:0007669"/>
    <property type="project" value="TreeGrafter"/>
</dbReference>
<gene>
    <name evidence="3" type="ORF">NESM_000140600</name>
</gene>
<evidence type="ECO:0000313" key="4">
    <source>
        <dbReference type="Proteomes" id="UP001430356"/>
    </source>
</evidence>
<dbReference type="Gene3D" id="3.30.1200.10">
    <property type="entry name" value="YggU-like"/>
    <property type="match status" value="1"/>
</dbReference>
<comment type="caution">
    <text evidence="3">The sequence shown here is derived from an EMBL/GenBank/DDBJ whole genome shotgun (WGS) entry which is preliminary data.</text>
</comment>
<dbReference type="AlphaFoldDB" id="A0AAW0F2P1"/>
<dbReference type="SMART" id="SM01152">
    <property type="entry name" value="DUF167"/>
    <property type="match status" value="1"/>
</dbReference>
<dbReference type="PANTHER" id="PTHR13420">
    <property type="entry name" value="UPF0235 PROTEIN C15ORF40"/>
    <property type="match status" value="1"/>
</dbReference>
<feature type="region of interest" description="Disordered" evidence="2">
    <location>
        <begin position="109"/>
        <end position="143"/>
    </location>
</feature>
<dbReference type="Proteomes" id="UP001430356">
    <property type="component" value="Unassembled WGS sequence"/>
</dbReference>
<name>A0AAW0F2P1_9TRYP</name>
<evidence type="ECO:0000256" key="2">
    <source>
        <dbReference type="SAM" id="MobiDB-lite"/>
    </source>
</evidence>
<organism evidence="3 4">
    <name type="scientific">Novymonas esmeraldas</name>
    <dbReference type="NCBI Taxonomy" id="1808958"/>
    <lineage>
        <taxon>Eukaryota</taxon>
        <taxon>Discoba</taxon>
        <taxon>Euglenozoa</taxon>
        <taxon>Kinetoplastea</taxon>
        <taxon>Metakinetoplastina</taxon>
        <taxon>Trypanosomatida</taxon>
        <taxon>Trypanosomatidae</taxon>
        <taxon>Novymonas</taxon>
    </lineage>
</organism>
<dbReference type="InterPro" id="IPR036591">
    <property type="entry name" value="YggU-like_sf"/>
</dbReference>